<dbReference type="EMBL" id="MFTA01000062">
    <property type="protein sequence ID" value="OGI51236.1"/>
    <property type="molecule type" value="Genomic_DNA"/>
</dbReference>
<name>A0A1F6U1J6_9PROT</name>
<dbReference type="InterPro" id="IPR001482">
    <property type="entry name" value="T2SS/T4SS_dom"/>
</dbReference>
<evidence type="ECO:0000313" key="6">
    <source>
        <dbReference type="Proteomes" id="UP000179362"/>
    </source>
</evidence>
<dbReference type="Gene3D" id="3.30.450.90">
    <property type="match status" value="1"/>
</dbReference>
<dbReference type="AlphaFoldDB" id="A0A1F6U1J6"/>
<dbReference type="PANTHER" id="PTHR30258:SF29">
    <property type="entry name" value="MSHA PILUS ASSEMBLY ATPASE MSHE"/>
    <property type="match status" value="1"/>
</dbReference>
<dbReference type="SMART" id="SM00382">
    <property type="entry name" value="AAA"/>
    <property type="match status" value="1"/>
</dbReference>
<feature type="domain" description="Bacterial type II secretion system protein E" evidence="4">
    <location>
        <begin position="386"/>
        <end position="400"/>
    </location>
</feature>
<dbReference type="Gene3D" id="3.40.50.300">
    <property type="entry name" value="P-loop containing nucleotide triphosphate hydrolases"/>
    <property type="match status" value="1"/>
</dbReference>
<reference evidence="5 6" key="1">
    <citation type="journal article" date="2016" name="Nat. Commun.">
        <title>Thousands of microbial genomes shed light on interconnected biogeochemical processes in an aquifer system.</title>
        <authorList>
            <person name="Anantharaman K."/>
            <person name="Brown C.T."/>
            <person name="Hug L.A."/>
            <person name="Sharon I."/>
            <person name="Castelle C.J."/>
            <person name="Probst A.J."/>
            <person name="Thomas B.C."/>
            <person name="Singh A."/>
            <person name="Wilkins M.J."/>
            <person name="Karaoz U."/>
            <person name="Brodie E.L."/>
            <person name="Williams K.H."/>
            <person name="Hubbard S.S."/>
            <person name="Banfield J.F."/>
        </authorList>
    </citation>
    <scope>NUCLEOTIDE SEQUENCE [LARGE SCALE GENOMIC DNA]</scope>
</reference>
<keyword evidence="3" id="KW-0067">ATP-binding</keyword>
<evidence type="ECO:0000259" key="4">
    <source>
        <dbReference type="PROSITE" id="PS00662"/>
    </source>
</evidence>
<dbReference type="PROSITE" id="PS00662">
    <property type="entry name" value="T2SP_E"/>
    <property type="match status" value="1"/>
</dbReference>
<gene>
    <name evidence="5" type="ORF">A3B81_03150</name>
</gene>
<dbReference type="FunFam" id="3.30.450.90:FF:000001">
    <property type="entry name" value="Type II secretion system ATPase GspE"/>
    <property type="match status" value="1"/>
</dbReference>
<dbReference type="InterPro" id="IPR027417">
    <property type="entry name" value="P-loop_NTPase"/>
</dbReference>
<dbReference type="FunFam" id="3.40.50.300:FF:000398">
    <property type="entry name" value="Type IV pilus assembly ATPase PilB"/>
    <property type="match status" value="1"/>
</dbReference>
<keyword evidence="2" id="KW-0547">Nucleotide-binding</keyword>
<evidence type="ECO:0000256" key="3">
    <source>
        <dbReference type="ARBA" id="ARBA00022840"/>
    </source>
</evidence>
<dbReference type="SUPFAM" id="SSF52540">
    <property type="entry name" value="P-loop containing nucleoside triphosphate hydrolases"/>
    <property type="match status" value="1"/>
</dbReference>
<evidence type="ECO:0000256" key="2">
    <source>
        <dbReference type="ARBA" id="ARBA00022741"/>
    </source>
</evidence>
<dbReference type="CDD" id="cd01129">
    <property type="entry name" value="PulE-GspE-like"/>
    <property type="match status" value="1"/>
</dbReference>
<dbReference type="GO" id="GO:0016887">
    <property type="term" value="F:ATP hydrolysis activity"/>
    <property type="evidence" value="ECO:0007669"/>
    <property type="project" value="TreeGrafter"/>
</dbReference>
<protein>
    <submittedName>
        <fullName evidence="5">MSHA biogenesis protein MshE</fullName>
    </submittedName>
</protein>
<comment type="caution">
    <text evidence="5">The sequence shown here is derived from an EMBL/GenBank/DDBJ whole genome shotgun (WGS) entry which is preliminary data.</text>
</comment>
<dbReference type="Pfam" id="PF05157">
    <property type="entry name" value="MshEN"/>
    <property type="match status" value="1"/>
</dbReference>
<evidence type="ECO:0000313" key="5">
    <source>
        <dbReference type="EMBL" id="OGI51236.1"/>
    </source>
</evidence>
<dbReference type="Gene3D" id="3.30.300.160">
    <property type="entry name" value="Type II secretion system, protein E, N-terminal domain"/>
    <property type="match status" value="1"/>
</dbReference>
<dbReference type="SUPFAM" id="SSF160246">
    <property type="entry name" value="EspE N-terminal domain-like"/>
    <property type="match status" value="1"/>
</dbReference>
<accession>A0A1F6U1J6</accession>
<dbReference type="GO" id="GO:0005886">
    <property type="term" value="C:plasma membrane"/>
    <property type="evidence" value="ECO:0007669"/>
    <property type="project" value="TreeGrafter"/>
</dbReference>
<comment type="similarity">
    <text evidence="1">Belongs to the GSP E family.</text>
</comment>
<dbReference type="Pfam" id="PF00437">
    <property type="entry name" value="T2SSE"/>
    <property type="match status" value="1"/>
</dbReference>
<dbReference type="PANTHER" id="PTHR30258">
    <property type="entry name" value="TYPE II SECRETION SYSTEM PROTEIN GSPE-RELATED"/>
    <property type="match status" value="1"/>
</dbReference>
<evidence type="ECO:0000256" key="1">
    <source>
        <dbReference type="ARBA" id="ARBA00006611"/>
    </source>
</evidence>
<dbReference type="InterPro" id="IPR037257">
    <property type="entry name" value="T2SS_E_N_sf"/>
</dbReference>
<proteinExistence type="inferred from homology"/>
<dbReference type="InterPro" id="IPR003593">
    <property type="entry name" value="AAA+_ATPase"/>
</dbReference>
<dbReference type="GO" id="GO:0005524">
    <property type="term" value="F:ATP binding"/>
    <property type="evidence" value="ECO:0007669"/>
    <property type="project" value="UniProtKB-KW"/>
</dbReference>
<dbReference type="Proteomes" id="UP000179362">
    <property type="component" value="Unassembled WGS sequence"/>
</dbReference>
<dbReference type="InterPro" id="IPR007831">
    <property type="entry name" value="T2SS_GspE_N"/>
</dbReference>
<sequence length="572" mass="63697">MAVVTAEKPKKIRIGDVLIAHKIISQEQLNAALVEQKKSGRKLGRVLIENGFISEDQLLTFLSQQLNIPYIDLRRYNYKPDVVRLIPEAHARRFRAIALEDGRDALFVGMADPTDIFAYDELARVLRRPLRLAVVKEADLLKTVDRVYRRTEEISGHAQDLEQELTAHGVDLGELAATEGLTDAPVVKLLQSVFEDAIQVNASDIHVEPDEKEVRIRFRLDGVLRVQTTADRRIAGAMVSRIKLMAGLDISEKRMPQDGRASVRVRDKSIDVRISTMPVQHGESVVLRLLNQLTGILDLDRLGMPKNMLERFRRLIHQPTGMVLVTGPTGSGKTTTLYGALKELNRPEYKILTVEDPVEYRLPGINQVQVNPKIELTFARVLRSMLRQDPDIILVGEMRDQETAEIGLRASMTGHMVLSTLHTNDAVSSALRLLDMGAEAYMVAASLRGIVSQRLVRRICESCSEPVELSPAMKAIVRSEAGDKTDALQFRRGRGCSHCNGSGYLGRVGVFEYLEMDDALVEAMHSGDPMKFAAVAKKQPGFQPLRRSAIVLAAQGQTSMEQVVRATYGVEE</sequence>
<organism evidence="5 6">
    <name type="scientific">Candidatus Muproteobacteria bacterium RIFCSPHIGHO2_02_FULL_65_16</name>
    <dbReference type="NCBI Taxonomy" id="1817766"/>
    <lineage>
        <taxon>Bacteria</taxon>
        <taxon>Pseudomonadati</taxon>
        <taxon>Pseudomonadota</taxon>
        <taxon>Candidatus Muproteobacteria</taxon>
    </lineage>
</organism>